<keyword evidence="2 4" id="KW-0560">Oxidoreductase</keyword>
<protein>
    <submittedName>
        <fullName evidence="7">Aldehyde dehydrogenase, cytosolic 1-like</fullName>
    </submittedName>
</protein>
<dbReference type="Proteomes" id="UP000695007">
    <property type="component" value="Unplaced"/>
</dbReference>
<dbReference type="KEGG" id="csol:105362794"/>
<accession>A0AAJ7DW42</accession>
<dbReference type="GO" id="GO:0016620">
    <property type="term" value="F:oxidoreductase activity, acting on the aldehyde or oxo group of donors, NAD or NADP as acceptor"/>
    <property type="evidence" value="ECO:0007669"/>
    <property type="project" value="InterPro"/>
</dbReference>
<dbReference type="InterPro" id="IPR015590">
    <property type="entry name" value="Aldehyde_DH_dom"/>
</dbReference>
<dbReference type="RefSeq" id="XP_011498587.1">
    <property type="nucleotide sequence ID" value="XM_011500285.1"/>
</dbReference>
<evidence type="ECO:0000313" key="7">
    <source>
        <dbReference type="RefSeq" id="XP_011498587.1"/>
    </source>
</evidence>
<evidence type="ECO:0000256" key="3">
    <source>
        <dbReference type="PROSITE-ProRule" id="PRU10007"/>
    </source>
</evidence>
<sequence length="494" mass="53574">MAPPPEPRSNQRIKFDQLFINNEFVNSVSGETYTSVNPSTEKLLAVLQQANEVDVDKAVKVARDAFEVGSPWRSLTDSARGLLLNKLADLIEENVNEIANLESLDNGKPFIQSYGQTLEAIKFVRYFAGCTDKIHGKTISSDGGVLVYTTKEPVGVVGIIIPWNYPIVLLSFKLSMALAAGCTVVVKPAEQTTLNALFLGHLIKEAGFPPGVVNILSCSGPAVGIALTHHKDVDKISFTGSTMVGKLVLEAAAKSNLKKVTLELGGKSPAVVFNDADLDLALKYISQSVFVTAGQTCFAPTRLYVQSGIYDKFVQKFIEIASKIKVGGPFEADVFQGPQIDSVFLERVLSYIEIGKKEGAKCVLGGKRHGSVGYFIEPTVFTEVTDDMTITKDEIFGPVEIIFKFDTLDEVIRRANNNKYGLAAGVFTENLNTAVQFSKAIQAGTVWVNQWANLSPQTPFSGHKMSGMGTELGIDSLDGLMNTKVTNIRLSSDE</sequence>
<evidence type="ECO:0000256" key="2">
    <source>
        <dbReference type="ARBA" id="ARBA00023002"/>
    </source>
</evidence>
<proteinExistence type="inferred from homology"/>
<dbReference type="Gene3D" id="3.40.605.10">
    <property type="entry name" value="Aldehyde Dehydrogenase, Chain A, domain 1"/>
    <property type="match status" value="1"/>
</dbReference>
<dbReference type="InterPro" id="IPR016163">
    <property type="entry name" value="Ald_DH_C"/>
</dbReference>
<gene>
    <name evidence="7" type="primary">LOC105362794</name>
</gene>
<comment type="similarity">
    <text evidence="1 4">Belongs to the aldehyde dehydrogenase family.</text>
</comment>
<evidence type="ECO:0000313" key="6">
    <source>
        <dbReference type="Proteomes" id="UP000695007"/>
    </source>
</evidence>
<evidence type="ECO:0000256" key="4">
    <source>
        <dbReference type="RuleBase" id="RU003345"/>
    </source>
</evidence>
<dbReference type="Gene3D" id="3.40.309.10">
    <property type="entry name" value="Aldehyde Dehydrogenase, Chain A, domain 2"/>
    <property type="match status" value="1"/>
</dbReference>
<name>A0AAJ7DW42_9HYME</name>
<dbReference type="SUPFAM" id="SSF53720">
    <property type="entry name" value="ALDH-like"/>
    <property type="match status" value="1"/>
</dbReference>
<dbReference type="PROSITE" id="PS00687">
    <property type="entry name" value="ALDEHYDE_DEHYDR_GLU"/>
    <property type="match status" value="1"/>
</dbReference>
<dbReference type="GeneID" id="105362794"/>
<dbReference type="FunFam" id="3.40.605.10:FF:000050">
    <property type="entry name" value="Aldehyde dehydrogenase, mitochondrial"/>
    <property type="match status" value="1"/>
</dbReference>
<dbReference type="InterPro" id="IPR016162">
    <property type="entry name" value="Ald_DH_N"/>
</dbReference>
<organism evidence="6 7">
    <name type="scientific">Ceratosolen solmsi marchali</name>
    <dbReference type="NCBI Taxonomy" id="326594"/>
    <lineage>
        <taxon>Eukaryota</taxon>
        <taxon>Metazoa</taxon>
        <taxon>Ecdysozoa</taxon>
        <taxon>Arthropoda</taxon>
        <taxon>Hexapoda</taxon>
        <taxon>Insecta</taxon>
        <taxon>Pterygota</taxon>
        <taxon>Neoptera</taxon>
        <taxon>Endopterygota</taxon>
        <taxon>Hymenoptera</taxon>
        <taxon>Apocrita</taxon>
        <taxon>Proctotrupomorpha</taxon>
        <taxon>Chalcidoidea</taxon>
        <taxon>Agaonidae</taxon>
        <taxon>Agaoninae</taxon>
        <taxon>Ceratosolen</taxon>
    </lineage>
</organism>
<evidence type="ECO:0000259" key="5">
    <source>
        <dbReference type="Pfam" id="PF00171"/>
    </source>
</evidence>
<feature type="active site" evidence="3">
    <location>
        <position position="263"/>
    </location>
</feature>
<evidence type="ECO:0000256" key="1">
    <source>
        <dbReference type="ARBA" id="ARBA00009986"/>
    </source>
</evidence>
<keyword evidence="6" id="KW-1185">Reference proteome</keyword>
<dbReference type="AlphaFoldDB" id="A0AAJ7DW42"/>
<feature type="domain" description="Aldehyde dehydrogenase" evidence="5">
    <location>
        <begin position="25"/>
        <end position="485"/>
    </location>
</feature>
<dbReference type="Pfam" id="PF00171">
    <property type="entry name" value="Aldedh"/>
    <property type="match status" value="1"/>
</dbReference>
<dbReference type="InterPro" id="IPR016161">
    <property type="entry name" value="Ald_DH/histidinol_DH"/>
</dbReference>
<dbReference type="InterPro" id="IPR029510">
    <property type="entry name" value="Ald_DH_CS_GLU"/>
</dbReference>
<dbReference type="PANTHER" id="PTHR11699">
    <property type="entry name" value="ALDEHYDE DEHYDROGENASE-RELATED"/>
    <property type="match status" value="1"/>
</dbReference>
<dbReference type="FunFam" id="3.40.309.10:FF:000001">
    <property type="entry name" value="Mitochondrial aldehyde dehydrogenase 2"/>
    <property type="match status" value="1"/>
</dbReference>
<reference evidence="7" key="1">
    <citation type="submission" date="2025-08" db="UniProtKB">
        <authorList>
            <consortium name="RefSeq"/>
        </authorList>
    </citation>
    <scope>IDENTIFICATION</scope>
</reference>